<dbReference type="AlphaFoldDB" id="A0ABD1SA92"/>
<comment type="similarity">
    <text evidence="1">Belongs to the peptidase S8 family.</text>
</comment>
<dbReference type="Gene3D" id="3.40.50.200">
    <property type="entry name" value="Peptidase S8/S53 domain"/>
    <property type="match status" value="1"/>
</dbReference>
<evidence type="ECO:0000259" key="3">
    <source>
        <dbReference type="Pfam" id="PF23551"/>
    </source>
</evidence>
<dbReference type="InterPro" id="IPR036852">
    <property type="entry name" value="Peptidase_S8/S53_dom_sf"/>
</dbReference>
<dbReference type="InterPro" id="IPR045051">
    <property type="entry name" value="SBT"/>
</dbReference>
<name>A0ABD1SA92_9LAMI</name>
<accession>A0ABD1SA92</accession>
<proteinExistence type="inferred from homology"/>
<feature type="domain" description="Zinc beta-ribbon" evidence="3">
    <location>
        <begin position="1"/>
        <end position="26"/>
    </location>
</feature>
<dbReference type="SUPFAM" id="SSF52743">
    <property type="entry name" value="Subtilisin-like"/>
    <property type="match status" value="1"/>
</dbReference>
<evidence type="ECO:0000313" key="5">
    <source>
        <dbReference type="Proteomes" id="UP001604336"/>
    </source>
</evidence>
<dbReference type="PANTHER" id="PTHR10795">
    <property type="entry name" value="PROPROTEIN CONVERTASE SUBTILISIN/KEXIN"/>
    <property type="match status" value="1"/>
</dbReference>
<dbReference type="Proteomes" id="UP001604336">
    <property type="component" value="Unassembled WGS sequence"/>
</dbReference>
<evidence type="ECO:0000256" key="1">
    <source>
        <dbReference type="ARBA" id="ARBA00011073"/>
    </source>
</evidence>
<dbReference type="EMBL" id="JBFOLK010000007">
    <property type="protein sequence ID" value="KAL2497308.1"/>
    <property type="molecule type" value="Genomic_DNA"/>
</dbReference>
<keyword evidence="5" id="KW-1185">Reference proteome</keyword>
<dbReference type="InterPro" id="IPR056988">
    <property type="entry name" value="Zn_ribbon_pln"/>
</dbReference>
<reference evidence="5" key="1">
    <citation type="submission" date="2024-07" db="EMBL/GenBank/DDBJ databases">
        <title>Two chromosome-level genome assemblies of Korean endemic species Abeliophyllum distichum and Forsythia ovata (Oleaceae).</title>
        <authorList>
            <person name="Jang H."/>
        </authorList>
    </citation>
    <scope>NUCLEOTIDE SEQUENCE [LARGE SCALE GENOMIC DNA]</scope>
</reference>
<dbReference type="Pfam" id="PF23551">
    <property type="entry name" value="Zn_ribbon_20"/>
    <property type="match status" value="1"/>
</dbReference>
<evidence type="ECO:0000313" key="4">
    <source>
        <dbReference type="EMBL" id="KAL2497308.1"/>
    </source>
</evidence>
<evidence type="ECO:0000256" key="2">
    <source>
        <dbReference type="ARBA" id="ARBA00022729"/>
    </source>
</evidence>
<protein>
    <submittedName>
        <fullName evidence="4">PA-domain containing subtilase family protein</fullName>
    </submittedName>
</protein>
<organism evidence="4 5">
    <name type="scientific">Abeliophyllum distichum</name>
    <dbReference type="NCBI Taxonomy" id="126358"/>
    <lineage>
        <taxon>Eukaryota</taxon>
        <taxon>Viridiplantae</taxon>
        <taxon>Streptophyta</taxon>
        <taxon>Embryophyta</taxon>
        <taxon>Tracheophyta</taxon>
        <taxon>Spermatophyta</taxon>
        <taxon>Magnoliopsida</taxon>
        <taxon>eudicotyledons</taxon>
        <taxon>Gunneridae</taxon>
        <taxon>Pentapetalae</taxon>
        <taxon>asterids</taxon>
        <taxon>lamiids</taxon>
        <taxon>Lamiales</taxon>
        <taxon>Oleaceae</taxon>
        <taxon>Forsythieae</taxon>
        <taxon>Abeliophyllum</taxon>
    </lineage>
</organism>
<gene>
    <name evidence="4" type="ORF">Adt_22858</name>
</gene>
<comment type="caution">
    <text evidence="4">The sequence shown here is derived from an EMBL/GenBank/DDBJ whole genome shotgun (WGS) entry which is preliminary data.</text>
</comment>
<sequence length="185" mass="20150">MQYECLRMHLNHNLLCPKCLEAYFAVETNLTSATAQKKATTSAGMFKFNNNNAYCISCSSSRFGSTARIDALVKQKHPHWSLAAIKSTLMTTSMTLDRAKRPPQAQQYFESGTKSLVRATPLDFGSGHVNPRVALDPRLIFDAALAGGVGGCLGGGGGCRRSWRRLSPEVEEVCGGGKLMERKYG</sequence>
<keyword evidence="2" id="KW-0732">Signal</keyword>